<dbReference type="PANTHER" id="PTHR42747">
    <property type="entry name" value="NITRONATE MONOOXYGENASE-RELATED"/>
    <property type="match status" value="1"/>
</dbReference>
<evidence type="ECO:0000313" key="2">
    <source>
        <dbReference type="Proteomes" id="UP000008363"/>
    </source>
</evidence>
<reference evidence="1 2" key="1">
    <citation type="submission" date="2012-08" db="EMBL/GenBank/DDBJ databases">
        <title>Whole genome shotgun sequence of Gordonia rhizosphera NBRC 16068.</title>
        <authorList>
            <person name="Takarada H."/>
            <person name="Isaki S."/>
            <person name="Hosoyama A."/>
            <person name="Tsuchikane K."/>
            <person name="Katsumata H."/>
            <person name="Baba S."/>
            <person name="Ohji S."/>
            <person name="Yamazaki S."/>
            <person name="Fujita N."/>
        </authorList>
    </citation>
    <scope>NUCLEOTIDE SEQUENCE [LARGE SCALE GENOMIC DNA]</scope>
    <source>
        <strain evidence="1 2">NBRC 16068</strain>
    </source>
</reference>
<gene>
    <name evidence="1" type="ORF">GORHZ_032_00110</name>
</gene>
<dbReference type="PANTHER" id="PTHR42747:SF3">
    <property type="entry name" value="NITRONATE MONOOXYGENASE-RELATED"/>
    <property type="match status" value="1"/>
</dbReference>
<accession>K6W4I1</accession>
<sequence>MIAQGIEAGGHRGLWFDDPSSSAGGPRTPTAVLLAAIVETIDVPVIAAGGIADGAAVASVLAQGAVAGQLGTAFLCCDEAGTSAPYRRALLDRSYRDTVVTGAFSGRPARSLRNGFATRHAHAPAAYPHVHHLTKPLRAAATAAGEADDINLWAGTGWRSVTPGPVAELMARLEAELTDRP</sequence>
<dbReference type="InterPro" id="IPR013785">
    <property type="entry name" value="Aldolase_TIM"/>
</dbReference>
<dbReference type="OrthoDB" id="9778912at2"/>
<dbReference type="PROSITE" id="PS00912">
    <property type="entry name" value="DHODEHASE_2"/>
    <property type="match status" value="1"/>
</dbReference>
<dbReference type="GO" id="GO:0006207">
    <property type="term" value="P:'de novo' pyrimidine nucleobase biosynthetic process"/>
    <property type="evidence" value="ECO:0007669"/>
    <property type="project" value="InterPro"/>
</dbReference>
<proteinExistence type="predicted"/>
<dbReference type="eggNOG" id="COG2070">
    <property type="taxonomic scope" value="Bacteria"/>
</dbReference>
<keyword evidence="1" id="KW-0560">Oxidoreductase</keyword>
<dbReference type="STRING" id="1108045.GORHZ_032_00110"/>
<dbReference type="RefSeq" id="WP_006330198.1">
    <property type="nucleotide sequence ID" value="NZ_BAHC01000032.1"/>
</dbReference>
<keyword evidence="1" id="KW-0223">Dioxygenase</keyword>
<dbReference type="GO" id="GO:0016627">
    <property type="term" value="F:oxidoreductase activity, acting on the CH-CH group of donors"/>
    <property type="evidence" value="ECO:0007669"/>
    <property type="project" value="InterPro"/>
</dbReference>
<name>K6W4I1_9ACTN</name>
<organism evidence="1 2">
    <name type="scientific">Gordonia rhizosphera NBRC 16068</name>
    <dbReference type="NCBI Taxonomy" id="1108045"/>
    <lineage>
        <taxon>Bacteria</taxon>
        <taxon>Bacillati</taxon>
        <taxon>Actinomycetota</taxon>
        <taxon>Actinomycetes</taxon>
        <taxon>Mycobacteriales</taxon>
        <taxon>Gordoniaceae</taxon>
        <taxon>Gordonia</taxon>
    </lineage>
</organism>
<evidence type="ECO:0000313" key="1">
    <source>
        <dbReference type="EMBL" id="GAB88621.1"/>
    </source>
</evidence>
<dbReference type="Gene3D" id="3.20.20.70">
    <property type="entry name" value="Aldolase class I"/>
    <property type="match status" value="1"/>
</dbReference>
<comment type="caution">
    <text evidence="1">The sequence shown here is derived from an EMBL/GenBank/DDBJ whole genome shotgun (WGS) entry which is preliminary data.</text>
</comment>
<keyword evidence="2" id="KW-1185">Reference proteome</keyword>
<dbReference type="AlphaFoldDB" id="K6W4I1"/>
<dbReference type="SUPFAM" id="SSF51412">
    <property type="entry name" value="Inosine monophosphate dehydrogenase (IMPDH)"/>
    <property type="match status" value="1"/>
</dbReference>
<protein>
    <submittedName>
        <fullName evidence="1">Putative 2-nitropropane dioxygenase</fullName>
    </submittedName>
</protein>
<dbReference type="GO" id="GO:0018580">
    <property type="term" value="F:nitronate monooxygenase activity"/>
    <property type="evidence" value="ECO:0007669"/>
    <property type="project" value="TreeGrafter"/>
</dbReference>
<dbReference type="GO" id="GO:0051213">
    <property type="term" value="F:dioxygenase activity"/>
    <property type="evidence" value="ECO:0007669"/>
    <property type="project" value="UniProtKB-KW"/>
</dbReference>
<dbReference type="Pfam" id="PF03060">
    <property type="entry name" value="NMO"/>
    <property type="match status" value="1"/>
</dbReference>
<dbReference type="InterPro" id="IPR001295">
    <property type="entry name" value="Dihydroorotate_DH_CS"/>
</dbReference>
<dbReference type="EMBL" id="BAHC01000032">
    <property type="protein sequence ID" value="GAB88621.1"/>
    <property type="molecule type" value="Genomic_DNA"/>
</dbReference>
<dbReference type="Proteomes" id="UP000008363">
    <property type="component" value="Unassembled WGS sequence"/>
</dbReference>